<dbReference type="SUPFAM" id="SSF53474">
    <property type="entry name" value="alpha/beta-Hydrolases"/>
    <property type="match status" value="1"/>
</dbReference>
<reference evidence="5" key="1">
    <citation type="journal article" date="2017" name="Nature">
        <title>The sunflower genome provides insights into oil metabolism, flowering and Asterid evolution.</title>
        <authorList>
            <person name="Badouin H."/>
            <person name="Gouzy J."/>
            <person name="Grassa C.J."/>
            <person name="Murat F."/>
            <person name="Staton S.E."/>
            <person name="Cottret L."/>
            <person name="Lelandais-Briere C."/>
            <person name="Owens G.L."/>
            <person name="Carrere S."/>
            <person name="Mayjonade B."/>
            <person name="Legrand L."/>
            <person name="Gill N."/>
            <person name="Kane N.C."/>
            <person name="Bowers J.E."/>
            <person name="Hubner S."/>
            <person name="Bellec A."/>
            <person name="Berard A."/>
            <person name="Berges H."/>
            <person name="Blanchet N."/>
            <person name="Boniface M.C."/>
            <person name="Brunel D."/>
            <person name="Catrice O."/>
            <person name="Chaidir N."/>
            <person name="Claudel C."/>
            <person name="Donnadieu C."/>
            <person name="Faraut T."/>
            <person name="Fievet G."/>
            <person name="Helmstetter N."/>
            <person name="King M."/>
            <person name="Knapp S.J."/>
            <person name="Lai Z."/>
            <person name="Le Paslier M.C."/>
            <person name="Lippi Y."/>
            <person name="Lorenzon L."/>
            <person name="Mandel J.R."/>
            <person name="Marage G."/>
            <person name="Marchand G."/>
            <person name="Marquand E."/>
            <person name="Bret-Mestries E."/>
            <person name="Morien E."/>
            <person name="Nambeesan S."/>
            <person name="Nguyen T."/>
            <person name="Pegot-Espagnet P."/>
            <person name="Pouilly N."/>
            <person name="Raftis F."/>
            <person name="Sallet E."/>
            <person name="Schiex T."/>
            <person name="Thomas J."/>
            <person name="Vandecasteele C."/>
            <person name="Vares D."/>
            <person name="Vear F."/>
            <person name="Vautrin S."/>
            <person name="Crespi M."/>
            <person name="Mangin B."/>
            <person name="Burke J.M."/>
            <person name="Salse J."/>
            <person name="Munos S."/>
            <person name="Vincourt P."/>
            <person name="Rieseberg L.H."/>
            <person name="Langlade N.B."/>
        </authorList>
    </citation>
    <scope>NUCLEOTIDE SEQUENCE [LARGE SCALE GENOMIC DNA]</scope>
    <source>
        <strain evidence="5">cv. SF193</strain>
    </source>
</reference>
<keyword evidence="2" id="KW-0812">Transmembrane</keyword>
<dbReference type="GO" id="GO:0016787">
    <property type="term" value="F:hydrolase activity"/>
    <property type="evidence" value="ECO:0007669"/>
    <property type="project" value="UniProtKB-KW"/>
</dbReference>
<keyword evidence="4" id="KW-0378">Hydrolase</keyword>
<evidence type="ECO:0000313" key="5">
    <source>
        <dbReference type="Proteomes" id="UP000215914"/>
    </source>
</evidence>
<keyword evidence="2" id="KW-0472">Membrane</keyword>
<organism evidence="4 5">
    <name type="scientific">Helianthus annuus</name>
    <name type="common">Common sunflower</name>
    <dbReference type="NCBI Taxonomy" id="4232"/>
    <lineage>
        <taxon>Eukaryota</taxon>
        <taxon>Viridiplantae</taxon>
        <taxon>Streptophyta</taxon>
        <taxon>Embryophyta</taxon>
        <taxon>Tracheophyta</taxon>
        <taxon>Spermatophyta</taxon>
        <taxon>Magnoliopsida</taxon>
        <taxon>eudicotyledons</taxon>
        <taxon>Gunneridae</taxon>
        <taxon>Pentapetalae</taxon>
        <taxon>asterids</taxon>
        <taxon>campanulids</taxon>
        <taxon>Asterales</taxon>
        <taxon>Asteraceae</taxon>
        <taxon>Asteroideae</taxon>
        <taxon>Heliantheae alliance</taxon>
        <taxon>Heliantheae</taxon>
        <taxon>Helianthus</taxon>
    </lineage>
</organism>
<evidence type="ECO:0000313" key="4">
    <source>
        <dbReference type="EMBL" id="OTF91943.1"/>
    </source>
</evidence>
<protein>
    <submittedName>
        <fullName evidence="4">Putative NDRG, Alpha/Beta hydrolase fold protein</fullName>
    </submittedName>
</protein>
<dbReference type="EMBL" id="CM007905">
    <property type="protein sequence ID" value="OTF91943.1"/>
    <property type="molecule type" value="Genomic_DNA"/>
</dbReference>
<feature type="transmembrane region" description="Helical" evidence="2">
    <location>
        <begin position="125"/>
        <end position="147"/>
    </location>
</feature>
<gene>
    <name evidence="4" type="ORF">HannXRQ_Chr16g0516471</name>
</gene>
<dbReference type="InParanoid" id="A0A251S0H3"/>
<dbReference type="InterPro" id="IPR004142">
    <property type="entry name" value="NDRG"/>
</dbReference>
<accession>A0A251S0H3</accession>
<proteinExistence type="inferred from homology"/>
<dbReference type="PANTHER" id="PTHR11034">
    <property type="entry name" value="N-MYC DOWNSTREAM REGULATED"/>
    <property type="match status" value="1"/>
</dbReference>
<evidence type="ECO:0000256" key="1">
    <source>
        <dbReference type="ARBA" id="ARBA00005598"/>
    </source>
</evidence>
<dbReference type="Gene3D" id="3.40.50.1820">
    <property type="entry name" value="alpha/beta hydrolase"/>
    <property type="match status" value="1"/>
</dbReference>
<evidence type="ECO:0000256" key="2">
    <source>
        <dbReference type="SAM" id="Phobius"/>
    </source>
</evidence>
<sequence length="239" mass="27264">MPESSPLMMMSSSVTVTMKSCRVIWLLMLVMVSKTCLSEPSPAPPTTNNTRWEVLEAAANRIHIEDGSMTSIPPGEYHYYLWNPEHFIQTSRGSLSIFVYGDQEKPPLITYTCSFKPYAVFSRTILLLGALMCMGAMAGAYILTLFAKKYRDRVTGLILVSPLCKAPSWTERFYNKLISNLLYYYGMCGLLKECLLQRYFSKLYIFKLIQEVRGNPEIPESDIVQSCRKVSREFPSLKL</sequence>
<name>A0A251S0H3_HELAN</name>
<keyword evidence="3" id="KW-0732">Signal</keyword>
<dbReference type="InterPro" id="IPR029058">
    <property type="entry name" value="AB_hydrolase_fold"/>
</dbReference>
<dbReference type="Pfam" id="PF03096">
    <property type="entry name" value="Ndr"/>
    <property type="match status" value="1"/>
</dbReference>
<feature type="signal peptide" evidence="3">
    <location>
        <begin position="1"/>
        <end position="38"/>
    </location>
</feature>
<evidence type="ECO:0000256" key="3">
    <source>
        <dbReference type="SAM" id="SignalP"/>
    </source>
</evidence>
<feature type="chain" id="PRO_5011993048" evidence="3">
    <location>
        <begin position="39"/>
        <end position="239"/>
    </location>
</feature>
<keyword evidence="5" id="KW-1185">Reference proteome</keyword>
<comment type="similarity">
    <text evidence="1">Belongs to the NDRG family.</text>
</comment>
<dbReference type="AlphaFoldDB" id="A0A251S0H3"/>
<dbReference type="Proteomes" id="UP000215914">
    <property type="component" value="Chromosome 16"/>
</dbReference>
<keyword evidence="2" id="KW-1133">Transmembrane helix</keyword>